<evidence type="ECO:0000313" key="2">
    <source>
        <dbReference type="EMBL" id="ANF23546.1"/>
    </source>
</evidence>
<reference evidence="3" key="1">
    <citation type="journal article" date="2016" name="Syst. Appl. Microbiol.">
        <title>Thermococcus piezophilus sp. nov., a novel hyperthermophilic and piezophilic archaeon with a broad pressure range for growth, isolated from a deepest hydrothermal vent at the Mid-Cayman Rise.</title>
        <authorList>
            <person name="Dalmasso C."/>
            <person name="Oger P."/>
            <person name="Selva G."/>
            <person name="Courtine D."/>
            <person name="L'Haridon S."/>
            <person name="Garlaschelli A."/>
            <person name="Roussel E."/>
            <person name="Miyazaki J."/>
            <person name="Reveillaud J."/>
            <person name="Jebbar M."/>
            <person name="Takai K."/>
            <person name="Maignien L."/>
            <person name="Alain K."/>
        </authorList>
    </citation>
    <scope>NUCLEOTIDE SEQUENCE [LARGE SCALE GENOMIC DNA]</scope>
    <source>
        <strain evidence="3">CDGS</strain>
    </source>
</reference>
<keyword evidence="1" id="KW-0812">Transmembrane</keyword>
<proteinExistence type="predicted"/>
<keyword evidence="1" id="KW-1133">Transmembrane helix</keyword>
<feature type="transmembrane region" description="Helical" evidence="1">
    <location>
        <begin position="6"/>
        <end position="25"/>
    </location>
</feature>
<organism evidence="2 3">
    <name type="scientific">Thermococcus piezophilus</name>
    <dbReference type="NCBI Taxonomy" id="1712654"/>
    <lineage>
        <taxon>Archaea</taxon>
        <taxon>Methanobacteriati</taxon>
        <taxon>Methanobacteriota</taxon>
        <taxon>Thermococci</taxon>
        <taxon>Thermococcales</taxon>
        <taxon>Thermococcaceae</taxon>
        <taxon>Thermococcus</taxon>
    </lineage>
</organism>
<protein>
    <submittedName>
        <fullName evidence="2">Uncharacterized protein</fullName>
    </submittedName>
</protein>
<evidence type="ECO:0000256" key="1">
    <source>
        <dbReference type="SAM" id="Phobius"/>
    </source>
</evidence>
<dbReference type="AlphaFoldDB" id="A0A172WJP7"/>
<gene>
    <name evidence="2" type="ORF">A7C91_10560</name>
</gene>
<dbReference type="EMBL" id="CP015520">
    <property type="protein sequence ID" value="ANF23546.1"/>
    <property type="molecule type" value="Genomic_DNA"/>
</dbReference>
<keyword evidence="3" id="KW-1185">Reference proteome</keyword>
<dbReference type="KEGG" id="tpie:A7C91_10560"/>
<keyword evidence="1" id="KW-0472">Membrane</keyword>
<feature type="transmembrane region" description="Helical" evidence="1">
    <location>
        <begin position="95"/>
        <end position="115"/>
    </location>
</feature>
<name>A0A172WJP7_9EURY</name>
<sequence>MEPFQIHAIIQISTLLSALIGILYAKKPQPKDAPYLHLHCRYPANHRHRLHALHNQSPLFTRSARTLRLHLPPPYGLKRQGFLARKITRNRHKRLAMIAVLLLTLQILLAVYSFLL</sequence>
<evidence type="ECO:0000313" key="3">
    <source>
        <dbReference type="Proteomes" id="UP000076969"/>
    </source>
</evidence>
<dbReference type="Proteomes" id="UP000076969">
    <property type="component" value="Chromosome"/>
</dbReference>
<accession>A0A172WJP7</accession>